<sequence>MSPSTPPPDSRLARRLGTRDAVAVGLGAMIGTGVFVAWQPAAEAAGAWLLTGLAIAAFVAFCNATSTAQLAAVHPQAGGAYHFGRLRLGEVWGALAGYAFVLGKSASCATAALAAGAYLWPSQDLAVALAAVVAVTAVNLAGVTKTARVGAVLVGVVVVVLAVVVVTGLGGAGVASGWSSGVSSGGLLGVLGSAAVLFYAFAGYARITTLGEEVREPASIPRAVVVTLAAVLVLYAVVGLTVLLVLGASGTAAAADPLRAVAAAAGAGWLEPVVVAAAAVAALGALLSLQAGVGRTAFAMASSGDLPRALAAVHARRRVPHRAELASAVVTVLFVLVGDLATTLAASAFAVLVYYAVANAAAWRLAAAERRWPRWLSAIGLVSCVLLALSLPWRTVAIGAAVLAVVMLLWRLLRRRSAPA</sequence>
<evidence type="ECO:0000256" key="2">
    <source>
        <dbReference type="ARBA" id="ARBA00022475"/>
    </source>
</evidence>
<dbReference type="PANTHER" id="PTHR42770:SF7">
    <property type="entry name" value="MEMBRANE PROTEIN"/>
    <property type="match status" value="1"/>
</dbReference>
<keyword evidence="3 6" id="KW-0812">Transmembrane</keyword>
<feature type="transmembrane region" description="Helical" evidence="6">
    <location>
        <begin position="397"/>
        <end position="413"/>
    </location>
</feature>
<comment type="subcellular location">
    <subcellularLocation>
        <location evidence="1">Cell membrane</location>
        <topology evidence="1">Multi-pass membrane protein</topology>
    </subcellularLocation>
</comment>
<feature type="transmembrane region" description="Helical" evidence="6">
    <location>
        <begin position="375"/>
        <end position="391"/>
    </location>
</feature>
<dbReference type="GO" id="GO:0005886">
    <property type="term" value="C:plasma membrane"/>
    <property type="evidence" value="ECO:0007669"/>
    <property type="project" value="UniProtKB-SubCell"/>
</dbReference>
<keyword evidence="5 6" id="KW-0472">Membrane</keyword>
<dbReference type="PANTHER" id="PTHR42770">
    <property type="entry name" value="AMINO ACID TRANSPORTER-RELATED"/>
    <property type="match status" value="1"/>
</dbReference>
<feature type="transmembrane region" description="Helical" evidence="6">
    <location>
        <begin position="344"/>
        <end position="363"/>
    </location>
</feature>
<feature type="transmembrane region" description="Helical" evidence="6">
    <location>
        <begin position="223"/>
        <end position="253"/>
    </location>
</feature>
<evidence type="ECO:0000256" key="6">
    <source>
        <dbReference type="SAM" id="Phobius"/>
    </source>
</evidence>
<dbReference type="EMBL" id="JACHMM010000001">
    <property type="protein sequence ID" value="MBB5787966.1"/>
    <property type="molecule type" value="Genomic_DNA"/>
</dbReference>
<feature type="transmembrane region" description="Helical" evidence="6">
    <location>
        <begin position="319"/>
        <end position="338"/>
    </location>
</feature>
<protein>
    <submittedName>
        <fullName evidence="7">APA family basic amino acid/polyamine antiporter</fullName>
    </submittedName>
</protein>
<evidence type="ECO:0000313" key="7">
    <source>
        <dbReference type="EMBL" id="MBB5787966.1"/>
    </source>
</evidence>
<comment type="caution">
    <text evidence="7">The sequence shown here is derived from an EMBL/GenBank/DDBJ whole genome shotgun (WGS) entry which is preliminary data.</text>
</comment>
<feature type="transmembrane region" description="Helical" evidence="6">
    <location>
        <begin position="181"/>
        <end position="202"/>
    </location>
</feature>
<feature type="transmembrane region" description="Helical" evidence="6">
    <location>
        <begin position="125"/>
        <end position="144"/>
    </location>
</feature>
<reference evidence="7 8" key="1">
    <citation type="submission" date="2020-08" db="EMBL/GenBank/DDBJ databases">
        <title>Sequencing the genomes of 1000 actinobacteria strains.</title>
        <authorList>
            <person name="Klenk H.-P."/>
        </authorList>
    </citation>
    <scope>NUCLEOTIDE SEQUENCE [LARGE SCALE GENOMIC DNA]</scope>
    <source>
        <strain evidence="7 8">DSM 102122</strain>
    </source>
</reference>
<dbReference type="Gene3D" id="1.20.1740.10">
    <property type="entry name" value="Amino acid/polyamine transporter I"/>
    <property type="match status" value="1"/>
</dbReference>
<accession>A0A7W9GQM2</accession>
<feature type="transmembrane region" description="Helical" evidence="6">
    <location>
        <begin position="47"/>
        <end position="73"/>
    </location>
</feature>
<gene>
    <name evidence="7" type="ORF">HD601_002541</name>
</gene>
<evidence type="ECO:0000313" key="8">
    <source>
        <dbReference type="Proteomes" id="UP000542813"/>
    </source>
</evidence>
<dbReference type="InterPro" id="IPR002293">
    <property type="entry name" value="AA/rel_permease1"/>
</dbReference>
<dbReference type="GO" id="GO:0022857">
    <property type="term" value="F:transmembrane transporter activity"/>
    <property type="evidence" value="ECO:0007669"/>
    <property type="project" value="InterPro"/>
</dbReference>
<dbReference type="PIRSF" id="PIRSF006060">
    <property type="entry name" value="AA_transporter"/>
    <property type="match status" value="1"/>
</dbReference>
<keyword evidence="8" id="KW-1185">Reference proteome</keyword>
<dbReference type="Pfam" id="PF13520">
    <property type="entry name" value="AA_permease_2"/>
    <property type="match status" value="1"/>
</dbReference>
<name>A0A7W9GQM2_9ACTN</name>
<feature type="transmembrane region" description="Helical" evidence="6">
    <location>
        <begin position="21"/>
        <end position="41"/>
    </location>
</feature>
<proteinExistence type="predicted"/>
<evidence type="ECO:0000256" key="1">
    <source>
        <dbReference type="ARBA" id="ARBA00004651"/>
    </source>
</evidence>
<dbReference type="Proteomes" id="UP000542813">
    <property type="component" value="Unassembled WGS sequence"/>
</dbReference>
<evidence type="ECO:0000256" key="4">
    <source>
        <dbReference type="ARBA" id="ARBA00022989"/>
    </source>
</evidence>
<evidence type="ECO:0000256" key="5">
    <source>
        <dbReference type="ARBA" id="ARBA00023136"/>
    </source>
</evidence>
<keyword evidence="4 6" id="KW-1133">Transmembrane helix</keyword>
<keyword evidence="2" id="KW-1003">Cell membrane</keyword>
<dbReference type="InterPro" id="IPR050367">
    <property type="entry name" value="APC_superfamily"/>
</dbReference>
<evidence type="ECO:0000256" key="3">
    <source>
        <dbReference type="ARBA" id="ARBA00022692"/>
    </source>
</evidence>
<feature type="transmembrane region" description="Helical" evidence="6">
    <location>
        <begin position="151"/>
        <end position="175"/>
    </location>
</feature>
<organism evidence="7 8">
    <name type="scientific">Jiangella mangrovi</name>
    <dbReference type="NCBI Taxonomy" id="1524084"/>
    <lineage>
        <taxon>Bacteria</taxon>
        <taxon>Bacillati</taxon>
        <taxon>Actinomycetota</taxon>
        <taxon>Actinomycetes</taxon>
        <taxon>Jiangellales</taxon>
        <taxon>Jiangellaceae</taxon>
        <taxon>Jiangella</taxon>
    </lineage>
</organism>
<feature type="transmembrane region" description="Helical" evidence="6">
    <location>
        <begin position="94"/>
        <end position="119"/>
    </location>
</feature>
<dbReference type="AlphaFoldDB" id="A0A7W9GQM2"/>
<feature type="transmembrane region" description="Helical" evidence="6">
    <location>
        <begin position="273"/>
        <end position="298"/>
    </location>
</feature>
<dbReference type="RefSeq" id="WP_343076404.1">
    <property type="nucleotide sequence ID" value="NZ_JACHMM010000001.1"/>
</dbReference>